<dbReference type="Proteomes" id="UP000286947">
    <property type="component" value="Unassembled WGS sequence"/>
</dbReference>
<organism evidence="2 3">
    <name type="scientific">Saezia sanguinis</name>
    <dbReference type="NCBI Taxonomy" id="1965230"/>
    <lineage>
        <taxon>Bacteria</taxon>
        <taxon>Pseudomonadati</taxon>
        <taxon>Pseudomonadota</taxon>
        <taxon>Betaproteobacteria</taxon>
        <taxon>Burkholderiales</taxon>
        <taxon>Saeziaceae</taxon>
        <taxon>Saezia</taxon>
    </lineage>
</organism>
<name>A0A433SAI4_9BURK</name>
<dbReference type="AlphaFoldDB" id="A0A433SAI4"/>
<comment type="caution">
    <text evidence="2">The sequence shown here is derived from an EMBL/GenBank/DDBJ whole genome shotgun (WGS) entry which is preliminary data.</text>
</comment>
<feature type="transmembrane region" description="Helical" evidence="1">
    <location>
        <begin position="12"/>
        <end position="33"/>
    </location>
</feature>
<sequence>MLKIMLRMMLKVLIYSGIGMAVFYALFLGWYAMKYHRMHDKASALCREYPVGMPVNARDVVQHAMQAGADLLWVHQWDGVQYTTIYPGINASEALRLMQTGVISQGWEVFRMGGCICEIRMDAGTVIETEVVNMPDS</sequence>
<evidence type="ECO:0000256" key="1">
    <source>
        <dbReference type="SAM" id="Phobius"/>
    </source>
</evidence>
<protein>
    <submittedName>
        <fullName evidence="2">Uncharacterized protein</fullName>
    </submittedName>
</protein>
<keyword evidence="1" id="KW-0812">Transmembrane</keyword>
<evidence type="ECO:0000313" key="2">
    <source>
        <dbReference type="EMBL" id="RUS65757.1"/>
    </source>
</evidence>
<proteinExistence type="predicted"/>
<dbReference type="EMBL" id="PQSP01000009">
    <property type="protein sequence ID" value="RUS65757.1"/>
    <property type="molecule type" value="Genomic_DNA"/>
</dbReference>
<keyword evidence="1" id="KW-0472">Membrane</keyword>
<evidence type="ECO:0000313" key="3">
    <source>
        <dbReference type="Proteomes" id="UP000286947"/>
    </source>
</evidence>
<keyword evidence="3" id="KW-1185">Reference proteome</keyword>
<reference evidence="2 3" key="1">
    <citation type="submission" date="2018-01" db="EMBL/GenBank/DDBJ databases">
        <title>Saezia sanguinis gen. nov., sp. nov., in the order Burkholderiales isolated from human blood.</title>
        <authorList>
            <person name="Medina-Pascual M.J."/>
            <person name="Valdezate S."/>
            <person name="Monzon S."/>
            <person name="Cuesta I."/>
            <person name="Carrasco G."/>
            <person name="Villalon P."/>
            <person name="Saez-Nieto J.A."/>
        </authorList>
    </citation>
    <scope>NUCLEOTIDE SEQUENCE [LARGE SCALE GENOMIC DNA]</scope>
    <source>
        <strain evidence="2 3">CNM695-12</strain>
    </source>
</reference>
<keyword evidence="1" id="KW-1133">Transmembrane helix</keyword>
<accession>A0A433SAI4</accession>
<gene>
    <name evidence="2" type="ORF">CUZ56_02602</name>
</gene>